<comment type="subcellular location">
    <subcellularLocation>
        <location evidence="1">Membrane</location>
        <topology evidence="1">Multi-pass membrane protein</topology>
    </subcellularLocation>
</comment>
<name>A0A7U6GL92_9GAMM</name>
<dbReference type="RefSeq" id="WP_041069593.1">
    <property type="nucleotide sequence ID" value="NZ_AP012273.1"/>
</dbReference>
<dbReference type="EMBL" id="AP012273">
    <property type="protein sequence ID" value="BAO45657.1"/>
    <property type="molecule type" value="Genomic_DNA"/>
</dbReference>
<dbReference type="KEGG" id="tbn:TBH_C2756"/>
<gene>
    <name evidence="7" type="ORF">TBH_C2756</name>
</gene>
<sequence length="216" mass="25491">MDTGLWWLAASWLGYFAVHSLLASLKVKYLVATKWPGFMPWYRLFFNTVATVLLVVPLWLTWFLGGETVFAWKGAWWWLGNGLAIAALAGFLYSLRHYDGSEFLGLRQLRDGERRVEDQERFRISPLHRHVRHPWYFLGLILLWTRDMTAPMLLSSVMMTLYFIIGSLLEERKLLAYYGDAYGEYRQRVPGLFPLPWRNLNREQARELERRGNEEP</sequence>
<dbReference type="AlphaFoldDB" id="A0A7U6GL92"/>
<feature type="transmembrane region" description="Helical" evidence="6">
    <location>
        <begin position="44"/>
        <end position="64"/>
    </location>
</feature>
<dbReference type="InterPro" id="IPR033580">
    <property type="entry name" value="Nurim-like"/>
</dbReference>
<proteinExistence type="inferred from homology"/>
<dbReference type="Gene3D" id="1.20.120.1630">
    <property type="match status" value="1"/>
</dbReference>
<organism evidence="7 8">
    <name type="scientific">Thiolapillus brandeum</name>
    <dbReference type="NCBI Taxonomy" id="1076588"/>
    <lineage>
        <taxon>Bacteria</taxon>
        <taxon>Pseudomonadati</taxon>
        <taxon>Pseudomonadota</taxon>
        <taxon>Gammaproteobacteria</taxon>
        <taxon>Chromatiales</taxon>
        <taxon>Sedimenticolaceae</taxon>
        <taxon>Thiolapillus</taxon>
    </lineage>
</organism>
<dbReference type="Proteomes" id="UP000031631">
    <property type="component" value="Chromosome"/>
</dbReference>
<keyword evidence="8" id="KW-1185">Reference proteome</keyword>
<evidence type="ECO:0000256" key="5">
    <source>
        <dbReference type="ARBA" id="ARBA00023136"/>
    </source>
</evidence>
<feature type="transmembrane region" description="Helical" evidence="6">
    <location>
        <begin position="152"/>
        <end position="169"/>
    </location>
</feature>
<evidence type="ECO:0000256" key="4">
    <source>
        <dbReference type="ARBA" id="ARBA00022989"/>
    </source>
</evidence>
<evidence type="ECO:0000313" key="8">
    <source>
        <dbReference type="Proteomes" id="UP000031631"/>
    </source>
</evidence>
<accession>A0A7U6GL92</accession>
<evidence type="ECO:0000313" key="7">
    <source>
        <dbReference type="EMBL" id="BAO45657.1"/>
    </source>
</evidence>
<keyword evidence="4 6" id="KW-1133">Transmembrane helix</keyword>
<feature type="transmembrane region" description="Helical" evidence="6">
    <location>
        <begin position="76"/>
        <end position="95"/>
    </location>
</feature>
<evidence type="ECO:0008006" key="9">
    <source>
        <dbReference type="Google" id="ProtNLM"/>
    </source>
</evidence>
<evidence type="ECO:0000256" key="6">
    <source>
        <dbReference type="SAM" id="Phobius"/>
    </source>
</evidence>
<protein>
    <recommendedName>
        <fullName evidence="9">Methanethiol S-methyltransferase</fullName>
    </recommendedName>
</protein>
<feature type="transmembrane region" description="Helical" evidence="6">
    <location>
        <begin position="6"/>
        <end position="23"/>
    </location>
</feature>
<evidence type="ECO:0000256" key="2">
    <source>
        <dbReference type="ARBA" id="ARBA00010631"/>
    </source>
</evidence>
<dbReference type="PANTHER" id="PTHR31040:SF1">
    <property type="entry name" value="NURIM"/>
    <property type="match status" value="1"/>
</dbReference>
<dbReference type="PANTHER" id="PTHR31040">
    <property type="entry name" value="NURIM"/>
    <property type="match status" value="1"/>
</dbReference>
<reference evidence="7 8" key="1">
    <citation type="journal article" date="2014" name="PLoS ONE">
        <title>Physiological and genomic features of a novel sulfur-oxidizing gammaproteobacterium belonging to a previously uncultivated symbiotic lineage isolated from a hydrothermal vent.</title>
        <authorList>
            <person name="Nunoura T."/>
            <person name="Takaki Y."/>
            <person name="Kazama H."/>
            <person name="Kakuta J."/>
            <person name="Shimamura S."/>
            <person name="Makita H."/>
            <person name="Hirai M."/>
            <person name="Miyazaki M."/>
            <person name="Takai K."/>
        </authorList>
    </citation>
    <scope>NUCLEOTIDE SEQUENCE [LARGE SCALE GENOMIC DNA]</scope>
    <source>
        <strain evidence="7 8">Hiromi1</strain>
    </source>
</reference>
<keyword evidence="3 6" id="KW-0812">Transmembrane</keyword>
<evidence type="ECO:0000256" key="1">
    <source>
        <dbReference type="ARBA" id="ARBA00004141"/>
    </source>
</evidence>
<dbReference type="GO" id="GO:0016020">
    <property type="term" value="C:membrane"/>
    <property type="evidence" value="ECO:0007669"/>
    <property type="project" value="UniProtKB-SubCell"/>
</dbReference>
<evidence type="ECO:0000256" key="3">
    <source>
        <dbReference type="ARBA" id="ARBA00022692"/>
    </source>
</evidence>
<dbReference type="OrthoDB" id="9789029at2"/>
<comment type="similarity">
    <text evidence="2">Belongs to the nurim family.</text>
</comment>
<keyword evidence="5 6" id="KW-0472">Membrane</keyword>